<comment type="caution">
    <text evidence="2">The sequence shown here is derived from an EMBL/GenBank/DDBJ whole genome shotgun (WGS) entry which is preliminary data.</text>
</comment>
<sequence length="88" mass="9643">MAACRAQSRDKKRVDSSGVKVMRRRNLAETLGVSTHQGYEAEELGGDSRRLDSSGVKVMRRRNLADTLGVSTPQGLRSKQGKLSLDDP</sequence>
<evidence type="ECO:0000313" key="3">
    <source>
        <dbReference type="Proteomes" id="UP001283361"/>
    </source>
</evidence>
<feature type="region of interest" description="Disordered" evidence="1">
    <location>
        <begin position="64"/>
        <end position="88"/>
    </location>
</feature>
<reference evidence="2" key="1">
    <citation type="journal article" date="2023" name="G3 (Bethesda)">
        <title>A reference genome for the long-term kleptoplast-retaining sea slug Elysia crispata morphotype clarki.</title>
        <authorList>
            <person name="Eastman K.E."/>
            <person name="Pendleton A.L."/>
            <person name="Shaikh M.A."/>
            <person name="Suttiyut T."/>
            <person name="Ogas R."/>
            <person name="Tomko P."/>
            <person name="Gavelis G."/>
            <person name="Widhalm J.R."/>
            <person name="Wisecaver J.H."/>
        </authorList>
    </citation>
    <scope>NUCLEOTIDE SEQUENCE</scope>
    <source>
        <strain evidence="2">ECLA1</strain>
    </source>
</reference>
<gene>
    <name evidence="2" type="ORF">RRG08_024863</name>
</gene>
<proteinExistence type="predicted"/>
<dbReference type="AlphaFoldDB" id="A0AAE0YK11"/>
<accession>A0AAE0YK11</accession>
<organism evidence="2 3">
    <name type="scientific">Elysia crispata</name>
    <name type="common">lettuce slug</name>
    <dbReference type="NCBI Taxonomy" id="231223"/>
    <lineage>
        <taxon>Eukaryota</taxon>
        <taxon>Metazoa</taxon>
        <taxon>Spiralia</taxon>
        <taxon>Lophotrochozoa</taxon>
        <taxon>Mollusca</taxon>
        <taxon>Gastropoda</taxon>
        <taxon>Heterobranchia</taxon>
        <taxon>Euthyneura</taxon>
        <taxon>Panpulmonata</taxon>
        <taxon>Sacoglossa</taxon>
        <taxon>Placobranchoidea</taxon>
        <taxon>Plakobranchidae</taxon>
        <taxon>Elysia</taxon>
    </lineage>
</organism>
<dbReference type="EMBL" id="JAWDGP010006075">
    <property type="protein sequence ID" value="KAK3747716.1"/>
    <property type="molecule type" value="Genomic_DNA"/>
</dbReference>
<dbReference type="Proteomes" id="UP001283361">
    <property type="component" value="Unassembled WGS sequence"/>
</dbReference>
<evidence type="ECO:0000313" key="2">
    <source>
        <dbReference type="EMBL" id="KAK3747716.1"/>
    </source>
</evidence>
<protein>
    <submittedName>
        <fullName evidence="2">Uncharacterized protein</fullName>
    </submittedName>
</protein>
<name>A0AAE0YK11_9GAST</name>
<keyword evidence="3" id="KW-1185">Reference proteome</keyword>
<evidence type="ECO:0000256" key="1">
    <source>
        <dbReference type="SAM" id="MobiDB-lite"/>
    </source>
</evidence>